<dbReference type="CDD" id="cd00084">
    <property type="entry name" value="HMG-box_SF"/>
    <property type="match status" value="1"/>
</dbReference>
<feature type="domain" description="HMG box" evidence="3">
    <location>
        <begin position="224"/>
        <end position="279"/>
    </location>
</feature>
<accession>A0A0K8UVI7</accession>
<evidence type="ECO:0000259" key="3">
    <source>
        <dbReference type="PROSITE" id="PS50118"/>
    </source>
</evidence>
<sequence length="496" mass="54419">RVLCNPELYLCLPSHAFYRNFPNRTQRITNKTNHNKSKIQNLAPIDMETPQNTTASKEFQVTGVSRSGRVRKKSSKLLDFQSPDEVEKKLKRAAKLPTRNGNVRGRNIMGGIGRPARRSHINVSNELGGDLSDLAEDDTELHDEMSDNGTDGENYGDNNSPTGDSDDDLKELVAGIVDGEPTDSNGNPESKVRSSLYMTEKANKRRVLKDGRVVTGKVERKDKGKTRYTAYSMWARELRKSGKLNKGHDLDFSNTAKRLGELWANVSNKEKDSWRRKAKIQATKAKSRDRVTSATAVNPSLAYFKPTTKAKNLIEGQEQTPPPIIAAQSNRTKPRGNSISVANNAGDSPTTGLTTKRRRNNSHNRGNGVNNLSTQLIATNNNSTTNNNYTSNAAGTTLTVNSHSRKSSLPNIEPVDTAAHLKLLGESLTIIGERLKEHEGQIAVSGSLSVLLDSLLCSLGPLLCLTTRIPGLERKPQLSENLTATLDNIAYVMPGL</sequence>
<dbReference type="AlphaFoldDB" id="A0A0K8UVI7"/>
<dbReference type="OrthoDB" id="4777606at2759"/>
<dbReference type="PANTHER" id="PTHR46584">
    <property type="entry name" value="HMG DOMAIN-CONTAINING PROTEIN 4"/>
    <property type="match status" value="1"/>
</dbReference>
<dbReference type="GO" id="GO:0003677">
    <property type="term" value="F:DNA binding"/>
    <property type="evidence" value="ECO:0007669"/>
    <property type="project" value="UniProtKB-UniRule"/>
</dbReference>
<feature type="region of interest" description="Disordered" evidence="2">
    <location>
        <begin position="324"/>
        <end position="372"/>
    </location>
</feature>
<dbReference type="InterPro" id="IPR036910">
    <property type="entry name" value="HMG_box_dom_sf"/>
</dbReference>
<dbReference type="SUPFAM" id="SSF47095">
    <property type="entry name" value="HMG-box"/>
    <property type="match status" value="1"/>
</dbReference>
<protein>
    <submittedName>
        <fullName evidence="4">HMG box-containing protein 4</fullName>
    </submittedName>
</protein>
<proteinExistence type="predicted"/>
<evidence type="ECO:0000313" key="4">
    <source>
        <dbReference type="EMBL" id="JAI30350.1"/>
    </source>
</evidence>
<feature type="region of interest" description="Disordered" evidence="2">
    <location>
        <begin position="100"/>
        <end position="168"/>
    </location>
</feature>
<feature type="compositionally biased region" description="Polar residues" evidence="2">
    <location>
        <begin position="327"/>
        <end position="354"/>
    </location>
</feature>
<gene>
    <name evidence="4" type="primary">hmgxb4</name>
    <name evidence="4" type="ORF">c0_g2_i1</name>
</gene>
<name>A0A0K8UVI7_BACLA</name>
<feature type="compositionally biased region" description="Polar residues" evidence="2">
    <location>
        <begin position="147"/>
        <end position="163"/>
    </location>
</feature>
<evidence type="ECO:0000256" key="2">
    <source>
        <dbReference type="SAM" id="MobiDB-lite"/>
    </source>
</evidence>
<dbReference type="Gene3D" id="1.10.30.10">
    <property type="entry name" value="High mobility group box domain"/>
    <property type="match status" value="1"/>
</dbReference>
<dbReference type="PROSITE" id="PS50118">
    <property type="entry name" value="HMG_BOX_2"/>
    <property type="match status" value="1"/>
</dbReference>
<feature type="non-terminal residue" evidence="4">
    <location>
        <position position="1"/>
    </location>
</feature>
<dbReference type="EMBL" id="GDHF01021964">
    <property type="protein sequence ID" value="JAI30350.1"/>
    <property type="molecule type" value="Transcribed_RNA"/>
</dbReference>
<keyword evidence="1" id="KW-0539">Nucleus</keyword>
<organism evidence="4">
    <name type="scientific">Bactrocera latifrons</name>
    <name type="common">Malaysian fruit fly</name>
    <name type="synonym">Chaetodacus latifrons</name>
    <dbReference type="NCBI Taxonomy" id="174628"/>
    <lineage>
        <taxon>Eukaryota</taxon>
        <taxon>Metazoa</taxon>
        <taxon>Ecdysozoa</taxon>
        <taxon>Arthropoda</taxon>
        <taxon>Hexapoda</taxon>
        <taxon>Insecta</taxon>
        <taxon>Pterygota</taxon>
        <taxon>Neoptera</taxon>
        <taxon>Endopterygota</taxon>
        <taxon>Diptera</taxon>
        <taxon>Brachycera</taxon>
        <taxon>Muscomorpha</taxon>
        <taxon>Tephritoidea</taxon>
        <taxon>Tephritidae</taxon>
        <taxon>Bactrocera</taxon>
        <taxon>Bactrocera</taxon>
    </lineage>
</organism>
<dbReference type="PANTHER" id="PTHR46584:SF1">
    <property type="entry name" value="HMG DOMAIN-CONTAINING PROTEIN 4"/>
    <property type="match status" value="1"/>
</dbReference>
<dbReference type="InterPro" id="IPR009071">
    <property type="entry name" value="HMG_box_dom"/>
</dbReference>
<dbReference type="GO" id="GO:0005634">
    <property type="term" value="C:nucleus"/>
    <property type="evidence" value="ECO:0007669"/>
    <property type="project" value="UniProtKB-UniRule"/>
</dbReference>
<dbReference type="InterPro" id="IPR042477">
    <property type="entry name" value="HMGXB4"/>
</dbReference>
<evidence type="ECO:0000256" key="1">
    <source>
        <dbReference type="PROSITE-ProRule" id="PRU00267"/>
    </source>
</evidence>
<reference evidence="4" key="1">
    <citation type="submission" date="2015-06" db="EMBL/GenBank/DDBJ databases">
        <authorList>
            <person name="Hoefler B.C."/>
            <person name="Straight P.D."/>
        </authorList>
    </citation>
    <scope>NUCLEOTIDE SEQUENCE</scope>
</reference>
<keyword evidence="1" id="KW-0238">DNA-binding</keyword>
<feature type="DNA-binding region" description="HMG box" evidence="1">
    <location>
        <begin position="224"/>
        <end position="279"/>
    </location>
</feature>